<evidence type="ECO:0000313" key="1">
    <source>
        <dbReference type="Proteomes" id="UP000504637"/>
    </source>
</evidence>
<accession>A0A6J3M6E4</accession>
<dbReference type="Proteomes" id="UP000504637">
    <property type="component" value="Unplaced"/>
</dbReference>
<dbReference type="AlphaFoldDB" id="A0A6J3M6E4"/>
<evidence type="ECO:0000313" key="2">
    <source>
        <dbReference type="RefSeq" id="XP_033460125.1"/>
    </source>
</evidence>
<organism evidence="2">
    <name type="scientific">Dissoconium aciculare CBS 342.82</name>
    <dbReference type="NCBI Taxonomy" id="1314786"/>
    <lineage>
        <taxon>Eukaryota</taxon>
        <taxon>Fungi</taxon>
        <taxon>Dikarya</taxon>
        <taxon>Ascomycota</taxon>
        <taxon>Pezizomycotina</taxon>
        <taxon>Dothideomycetes</taxon>
        <taxon>Dothideomycetidae</taxon>
        <taxon>Mycosphaerellales</taxon>
        <taxon>Dissoconiaceae</taxon>
        <taxon>Dissoconium</taxon>
    </lineage>
</organism>
<protein>
    <submittedName>
        <fullName evidence="2">Uncharacterized protein</fullName>
    </submittedName>
</protein>
<reference evidence="2" key="2">
    <citation type="submission" date="2020-04" db="EMBL/GenBank/DDBJ databases">
        <authorList>
            <consortium name="NCBI Genome Project"/>
        </authorList>
    </citation>
    <scope>NUCLEOTIDE SEQUENCE</scope>
    <source>
        <strain evidence="2">CBS 342.82</strain>
    </source>
</reference>
<proteinExistence type="predicted"/>
<gene>
    <name evidence="2" type="ORF">K489DRAFT_380477</name>
</gene>
<reference evidence="2" key="3">
    <citation type="submission" date="2025-08" db="UniProtKB">
        <authorList>
            <consortium name="RefSeq"/>
        </authorList>
    </citation>
    <scope>IDENTIFICATION</scope>
    <source>
        <strain evidence="2">CBS 342.82</strain>
    </source>
</reference>
<dbReference type="RefSeq" id="XP_033460125.1">
    <property type="nucleotide sequence ID" value="XM_033604887.1"/>
</dbReference>
<name>A0A6J3M6E4_9PEZI</name>
<keyword evidence="1" id="KW-1185">Reference proteome</keyword>
<dbReference type="GeneID" id="54362687"/>
<sequence>MRPHANIRLHGQLAPSATVARMPWRFSDFQGSFTTEELRRVCFPFSGFCVVRLVAAFWGLNSLENAESARHLCSCSTPSSKVATTASAITVMFLIIITKGAYRPC</sequence>
<reference evidence="2" key="1">
    <citation type="submission" date="2020-01" db="EMBL/GenBank/DDBJ databases">
        <authorList>
            <consortium name="DOE Joint Genome Institute"/>
            <person name="Haridas S."/>
            <person name="Albert R."/>
            <person name="Binder M."/>
            <person name="Bloem J."/>
            <person name="Labutti K."/>
            <person name="Salamov A."/>
            <person name="Andreopoulos B."/>
            <person name="Baker S.E."/>
            <person name="Barry K."/>
            <person name="Bills G."/>
            <person name="Bluhm B.H."/>
            <person name="Cannon C."/>
            <person name="Castanera R."/>
            <person name="Culley D.E."/>
            <person name="Daum C."/>
            <person name="Ezra D."/>
            <person name="Gonzalez J.B."/>
            <person name="Henrissat B."/>
            <person name="Kuo A."/>
            <person name="Liang C."/>
            <person name="Lipzen A."/>
            <person name="Lutzoni F."/>
            <person name="Magnuson J."/>
            <person name="Mondo S."/>
            <person name="Nolan M."/>
            <person name="Ohm R."/>
            <person name="Pangilinan J."/>
            <person name="Park H.-J."/>
            <person name="Ramirez L."/>
            <person name="Alfaro M."/>
            <person name="Sun H."/>
            <person name="Tritt A."/>
            <person name="Yoshinaga Y."/>
            <person name="Zwiers L.-H."/>
            <person name="Turgeon B.G."/>
            <person name="Goodwin S.B."/>
            <person name="Spatafora J.W."/>
            <person name="Crous P.W."/>
            <person name="Grigoriev I.V."/>
        </authorList>
    </citation>
    <scope>NUCLEOTIDE SEQUENCE</scope>
    <source>
        <strain evidence="2">CBS 342.82</strain>
    </source>
</reference>